<dbReference type="Ensembl" id="ENSPLOT00000008281.1">
    <property type="protein sequence ID" value="ENSPLOP00000007494.1"/>
    <property type="gene ID" value="ENSPLOG00000005474.1"/>
</dbReference>
<dbReference type="Pfam" id="PF05485">
    <property type="entry name" value="THAP"/>
    <property type="match status" value="1"/>
</dbReference>
<evidence type="ECO:0000256" key="2">
    <source>
        <dbReference type="ARBA" id="ARBA00022771"/>
    </source>
</evidence>
<reference evidence="8" key="3">
    <citation type="submission" date="2025-09" db="UniProtKB">
        <authorList>
            <consortium name="Ensembl"/>
        </authorList>
    </citation>
    <scope>IDENTIFICATION</scope>
</reference>
<keyword evidence="2 5" id="KW-0863">Zinc-finger</keyword>
<protein>
    <recommendedName>
        <fullName evidence="7">THAP-type domain-containing protein</fullName>
    </recommendedName>
</protein>
<feature type="region of interest" description="Disordered" evidence="6">
    <location>
        <begin position="20"/>
        <end position="121"/>
    </location>
</feature>
<evidence type="ECO:0000313" key="8">
    <source>
        <dbReference type="Ensembl" id="ENSPLOP00000007494.1"/>
    </source>
</evidence>
<proteinExistence type="predicted"/>
<evidence type="ECO:0000313" key="9">
    <source>
        <dbReference type="Proteomes" id="UP000694399"/>
    </source>
</evidence>
<dbReference type="InterPro" id="IPR026520">
    <property type="entry name" value="THAP3"/>
</dbReference>
<evidence type="ECO:0000259" key="7">
    <source>
        <dbReference type="PROSITE" id="PS50950"/>
    </source>
</evidence>
<evidence type="ECO:0000256" key="4">
    <source>
        <dbReference type="ARBA" id="ARBA00023125"/>
    </source>
</evidence>
<dbReference type="SUPFAM" id="SSF57716">
    <property type="entry name" value="Glucocorticoid receptor-like (DNA-binding domain)"/>
    <property type="match status" value="1"/>
</dbReference>
<keyword evidence="4 5" id="KW-0238">DNA-binding</keyword>
<evidence type="ECO:0000256" key="3">
    <source>
        <dbReference type="ARBA" id="ARBA00022833"/>
    </source>
</evidence>
<feature type="region of interest" description="Disordered" evidence="6">
    <location>
        <begin position="231"/>
        <end position="304"/>
    </location>
</feature>
<dbReference type="GO" id="GO:0003677">
    <property type="term" value="F:DNA binding"/>
    <property type="evidence" value="ECO:0007669"/>
    <property type="project" value="UniProtKB-UniRule"/>
</dbReference>
<dbReference type="PANTHER" id="PTHR47120">
    <property type="entry name" value="THAP DOMAIN-CONTAINING PROTEIN 3"/>
    <property type="match status" value="1"/>
</dbReference>
<organism evidence="8 9">
    <name type="scientific">Panthera leo</name>
    <name type="common">Lion</name>
    <dbReference type="NCBI Taxonomy" id="9689"/>
    <lineage>
        <taxon>Eukaryota</taxon>
        <taxon>Metazoa</taxon>
        <taxon>Chordata</taxon>
        <taxon>Craniata</taxon>
        <taxon>Vertebrata</taxon>
        <taxon>Euteleostomi</taxon>
        <taxon>Mammalia</taxon>
        <taxon>Eutheria</taxon>
        <taxon>Laurasiatheria</taxon>
        <taxon>Carnivora</taxon>
        <taxon>Feliformia</taxon>
        <taxon>Felidae</taxon>
        <taxon>Pantherinae</taxon>
        <taxon>Panthera</taxon>
    </lineage>
</organism>
<keyword evidence="9" id="KW-1185">Reference proteome</keyword>
<dbReference type="PROSITE" id="PS50950">
    <property type="entry name" value="ZF_THAP"/>
    <property type="match status" value="1"/>
</dbReference>
<dbReference type="InterPro" id="IPR006612">
    <property type="entry name" value="THAP_Znf"/>
</dbReference>
<dbReference type="AlphaFoldDB" id="A0A8C9D1K5"/>
<dbReference type="GO" id="GO:0008270">
    <property type="term" value="F:zinc ion binding"/>
    <property type="evidence" value="ECO:0007669"/>
    <property type="project" value="UniProtKB-KW"/>
</dbReference>
<name>A0A8C9D1K5_PANLE</name>
<dbReference type="Proteomes" id="UP000694399">
    <property type="component" value="Chromosome C2"/>
</dbReference>
<feature type="domain" description="THAP-type" evidence="7">
    <location>
        <begin position="138"/>
        <end position="219"/>
    </location>
</feature>
<dbReference type="PANTHER" id="PTHR47120:SF1">
    <property type="entry name" value="THAP DOMAIN-CONTAINING PROTEIN 3"/>
    <property type="match status" value="1"/>
</dbReference>
<dbReference type="SMART" id="SM00980">
    <property type="entry name" value="THAP"/>
    <property type="match status" value="1"/>
</dbReference>
<keyword evidence="3" id="KW-0862">Zinc</keyword>
<evidence type="ECO:0000256" key="1">
    <source>
        <dbReference type="ARBA" id="ARBA00022723"/>
    </source>
</evidence>
<reference evidence="8" key="2">
    <citation type="submission" date="2025-08" db="UniProtKB">
        <authorList>
            <consortium name="Ensembl"/>
        </authorList>
    </citation>
    <scope>IDENTIFICATION</scope>
</reference>
<evidence type="ECO:0000256" key="5">
    <source>
        <dbReference type="PROSITE-ProRule" id="PRU00309"/>
    </source>
</evidence>
<reference evidence="8" key="1">
    <citation type="journal article" date="2019" name="bioRxiv">
        <title>Long live the king: chromosome-level assembly of the lion (Panthera leo) using linked-read, Hi-C, and long read data.</title>
        <authorList>
            <person name="Armstrong E.E."/>
            <person name="Taylor R.W."/>
            <person name="Miller D.E."/>
            <person name="Kaelin C."/>
            <person name="Barsh G."/>
            <person name="Hadly E.A."/>
            <person name="Petrov D."/>
        </authorList>
    </citation>
    <scope>NUCLEOTIDE SEQUENCE [LARGE SCALE GENOMIC DNA]</scope>
</reference>
<keyword evidence="1" id="KW-0479">Metal-binding</keyword>
<feature type="region of interest" description="Disordered" evidence="6">
    <location>
        <begin position="325"/>
        <end position="500"/>
    </location>
</feature>
<feature type="compositionally biased region" description="Low complexity" evidence="6">
    <location>
        <begin position="478"/>
        <end position="500"/>
    </location>
</feature>
<feature type="region of interest" description="Disordered" evidence="6">
    <location>
        <begin position="539"/>
        <end position="562"/>
    </location>
</feature>
<evidence type="ECO:0000256" key="6">
    <source>
        <dbReference type="SAM" id="MobiDB-lite"/>
    </source>
</evidence>
<dbReference type="GeneTree" id="ENSGT00940000162344"/>
<accession>A0A8C9D1K5</accession>
<feature type="compositionally biased region" description="Polar residues" evidence="6">
    <location>
        <begin position="258"/>
        <end position="267"/>
    </location>
</feature>
<dbReference type="SMART" id="SM00692">
    <property type="entry name" value="DM3"/>
    <property type="match status" value="1"/>
</dbReference>
<feature type="compositionally biased region" description="Pro residues" evidence="6">
    <location>
        <begin position="60"/>
        <end position="74"/>
    </location>
</feature>
<sequence length="562" mass="60346">MGGTCTRGAFGVSGLSWVRAHPLDGAPRSPPDSSEAGGRESSRGDGPGAQQGQARLRLPAVPPRSLAPPRPQPSSCPRAGQCPAGPASPRSPHCPLAPPRPARRPGFAPQAPPRSLAPPHRPDAAIFVRGTWVWCLAMPKSCAARQCCNRYSSRRKQLTFHRFPFSRPELLKEWVLNIGRGNFKPKQHTVICSEHFRPECFSAFGNRKNLKQNAVPTVFAFQDAAQLVRENTDPAGGGADADPEKEEVSPRWHPQVRTPASTGTLRGSTCPRAGLQGSVRAPQKPGLRIPGFPRKGEAEPPGPPSCLTASMASMWAWLVPDFRGSPGRGRPPGRREGIPGVLPASALLSPGGLRGGARGVWPGEEDGRRPRSAAPARWRPRRTGKMRGPGTKAACGRSGSARGWGIPSNRKKQSGPQVGAPQPVAPISDPPSRMGRWGRQGCRGIEGRAGPGRVPARHGPGSRPWDPPRLHALCPQVSPQRPQGSQAPGQPASPAQPSDHSYALLDLDALKKKLFLTLKENEKLRKRLKAQRLVIQRMSSRLRAHRAGQPGLQARPPPEQQS</sequence>